<reference evidence="1 2" key="1">
    <citation type="submission" date="2016-06" db="EMBL/GenBank/DDBJ databases">
        <authorList>
            <person name="Kjaerup R.B."/>
            <person name="Dalgaard T.S."/>
            <person name="Juul-Madsen H.R."/>
        </authorList>
    </citation>
    <scope>NUCLEOTIDE SEQUENCE [LARGE SCALE GENOMIC DNA]</scope>
    <source>
        <strain evidence="1 2">1S159</strain>
    </source>
</reference>
<protein>
    <recommendedName>
        <fullName evidence="3">Phage tail protein</fullName>
    </recommendedName>
</protein>
<organism evidence="1 2">
    <name type="scientific">Aliivibrio logei</name>
    <name type="common">Vibrio logei</name>
    <dbReference type="NCBI Taxonomy" id="688"/>
    <lineage>
        <taxon>Bacteria</taxon>
        <taxon>Pseudomonadati</taxon>
        <taxon>Pseudomonadota</taxon>
        <taxon>Gammaproteobacteria</taxon>
        <taxon>Vibrionales</taxon>
        <taxon>Vibrionaceae</taxon>
        <taxon>Aliivibrio</taxon>
    </lineage>
</organism>
<dbReference type="AlphaFoldDB" id="A0A1B9NZR1"/>
<accession>A0A1B9NZR1</accession>
<sequence>MLSVETAWLKELAYLPEHIEQAAMKAARRTNQWLAVKTRAEMKTELKLKTLNGRLKPFNRVKNHNYTGKLWIGTNDLAAHRFGEPIQLGGSVVRVGNKEYDNAFVRYIGKGHTPVVFERYAPHSGSAKARRQIRAVTEPIDKETADLIATLTPQVDAQFRKFFDEEIISITAKSV</sequence>
<dbReference type="EMBL" id="MAJU01000008">
    <property type="protein sequence ID" value="OCH21592.1"/>
    <property type="molecule type" value="Genomic_DNA"/>
</dbReference>
<proteinExistence type="predicted"/>
<name>A0A1B9NZR1_ALILO</name>
<evidence type="ECO:0000313" key="2">
    <source>
        <dbReference type="Proteomes" id="UP000093523"/>
    </source>
</evidence>
<evidence type="ECO:0000313" key="1">
    <source>
        <dbReference type="EMBL" id="OCH21592.1"/>
    </source>
</evidence>
<dbReference type="Proteomes" id="UP000093523">
    <property type="component" value="Unassembled WGS sequence"/>
</dbReference>
<evidence type="ECO:0008006" key="3">
    <source>
        <dbReference type="Google" id="ProtNLM"/>
    </source>
</evidence>
<gene>
    <name evidence="1" type="ORF">A6E04_06915</name>
</gene>
<dbReference type="RefSeq" id="WP_065610151.1">
    <property type="nucleotide sequence ID" value="NZ_CAWMPN010000008.1"/>
</dbReference>
<dbReference type="OrthoDB" id="9086880at2"/>
<comment type="caution">
    <text evidence="1">The sequence shown here is derived from an EMBL/GenBank/DDBJ whole genome shotgun (WGS) entry which is preliminary data.</text>
</comment>
<dbReference type="STRING" id="688.A6E04_06915"/>